<dbReference type="InterPro" id="IPR001482">
    <property type="entry name" value="T2SS/T4SS_dom"/>
</dbReference>
<feature type="domain" description="Bacterial type II secretion system protein E" evidence="2">
    <location>
        <begin position="151"/>
        <end position="433"/>
    </location>
</feature>
<dbReference type="CDD" id="cd01130">
    <property type="entry name" value="VirB11-like_ATPase"/>
    <property type="match status" value="1"/>
</dbReference>
<dbReference type="GO" id="GO:0016887">
    <property type="term" value="F:ATP hydrolysis activity"/>
    <property type="evidence" value="ECO:0007669"/>
    <property type="project" value="InterPro"/>
</dbReference>
<proteinExistence type="inferred from homology"/>
<organism evidence="3">
    <name type="scientific">Sinomonas puerhi</name>
    <dbReference type="NCBI Taxonomy" id="3238584"/>
    <lineage>
        <taxon>Bacteria</taxon>
        <taxon>Bacillati</taxon>
        <taxon>Actinomycetota</taxon>
        <taxon>Actinomycetes</taxon>
        <taxon>Micrococcales</taxon>
        <taxon>Micrococcaceae</taxon>
        <taxon>Sinomonas</taxon>
    </lineage>
</organism>
<dbReference type="EMBL" id="CP163302">
    <property type="protein sequence ID" value="XDP44315.1"/>
    <property type="molecule type" value="Genomic_DNA"/>
</dbReference>
<dbReference type="Gene3D" id="3.30.450.380">
    <property type="match status" value="1"/>
</dbReference>
<dbReference type="InterPro" id="IPR050921">
    <property type="entry name" value="T4SS_GSP_E_ATPase"/>
</dbReference>
<dbReference type="PANTHER" id="PTHR30486:SF15">
    <property type="entry name" value="TYPE II_IV SECRETION SYSTEM ATPASE"/>
    <property type="match status" value="1"/>
</dbReference>
<protein>
    <submittedName>
        <fullName evidence="3">CpaF family protein</fullName>
    </submittedName>
</protein>
<evidence type="ECO:0000259" key="2">
    <source>
        <dbReference type="Pfam" id="PF00437"/>
    </source>
</evidence>
<dbReference type="KEGG" id="spue:AB5L97_13650"/>
<evidence type="ECO:0000313" key="3">
    <source>
        <dbReference type="EMBL" id="XDP44315.1"/>
    </source>
</evidence>
<dbReference type="InterPro" id="IPR027417">
    <property type="entry name" value="P-loop_NTPase"/>
</dbReference>
<dbReference type="AlphaFoldDB" id="A0AB39L056"/>
<accession>A0AB39L056</accession>
<gene>
    <name evidence="3" type="ORF">AB5L97_13650</name>
</gene>
<reference evidence="3" key="1">
    <citation type="submission" date="2024-07" db="EMBL/GenBank/DDBJ databases">
        <authorList>
            <person name="fu j."/>
        </authorList>
    </citation>
    <scope>NUCLEOTIDE SEQUENCE</scope>
    <source>
        <strain evidence="3">P10A9</strain>
    </source>
</reference>
<dbReference type="SUPFAM" id="SSF52540">
    <property type="entry name" value="P-loop containing nucleoside triphosphate hydrolases"/>
    <property type="match status" value="1"/>
</dbReference>
<sequence>MNLSDRLLDARGERRPPAVFAAPPEEHGNLETTALPVTELELAAPEHTATNLSTRVQAKAAADAEARLAVHDVATPGSVRTSLALRELKQRVSVELYERVGSRITDSALSEADLHDFVRTELRSIVSDQSVPLSASERERLIDETMDDVLGLGPLQRYIDDPSVTEVMVNRADQVYIERHGQLFATETTFSSEEQLRRVIERIVSRVGRRIDESSPLVDARLSDGSRVNAIIPPLAVNGAALTIRKFSREALSVNKLIELGTLNPEMAELLDACVRARMNIIVSGGTGTGKTTLLNVLSSFIPHDERIVTIEDAVELQLQQEHVIRLESRPPNIEGQGAITIRDLVRNTLRMRPDRIIVGEVRGGETLDMLQAMNTGHDGSLSTVHANSPRDSIARLETLVLMAGMDLPLRAIREQVASAVNLIVHLTRLRDGTRRVTHVTEVQGMEGDVVTLQDAFLFDYAAGLDADGRFLGKPIPTGVRPRFTERFRDLGIQISPSIFGQHYGKM</sequence>
<name>A0AB39L056_9MICC</name>
<dbReference type="Pfam" id="PF00437">
    <property type="entry name" value="T2SSE"/>
    <property type="match status" value="1"/>
</dbReference>
<evidence type="ECO:0000256" key="1">
    <source>
        <dbReference type="ARBA" id="ARBA00006611"/>
    </source>
</evidence>
<dbReference type="RefSeq" id="WP_307955667.1">
    <property type="nucleotide sequence ID" value="NZ_CP163302.1"/>
</dbReference>
<dbReference type="Gene3D" id="3.40.50.300">
    <property type="entry name" value="P-loop containing nucleotide triphosphate hydrolases"/>
    <property type="match status" value="1"/>
</dbReference>
<dbReference type="PANTHER" id="PTHR30486">
    <property type="entry name" value="TWITCHING MOTILITY PROTEIN PILT"/>
    <property type="match status" value="1"/>
</dbReference>
<comment type="similarity">
    <text evidence="1">Belongs to the GSP E family.</text>
</comment>